<protein>
    <recommendedName>
        <fullName evidence="3">Xylanolytic transcriptional activator regulatory domain-containing protein</fullName>
    </recommendedName>
</protein>
<dbReference type="GO" id="GO:0003677">
    <property type="term" value="F:DNA binding"/>
    <property type="evidence" value="ECO:0007669"/>
    <property type="project" value="InterPro"/>
</dbReference>
<feature type="region of interest" description="Disordered" evidence="2">
    <location>
        <begin position="1"/>
        <end position="33"/>
    </location>
</feature>
<comment type="caution">
    <text evidence="4">The sequence shown here is derived from an EMBL/GenBank/DDBJ whole genome shotgun (WGS) entry which is preliminary data.</text>
</comment>
<accession>A0AAD6CUP6</accession>
<proteinExistence type="predicted"/>
<name>A0AAD6CUP6_9EURO</name>
<dbReference type="GO" id="GO:0006351">
    <property type="term" value="P:DNA-templated transcription"/>
    <property type="evidence" value="ECO:0007669"/>
    <property type="project" value="InterPro"/>
</dbReference>
<dbReference type="InterPro" id="IPR007219">
    <property type="entry name" value="XnlR_reg_dom"/>
</dbReference>
<evidence type="ECO:0000256" key="1">
    <source>
        <dbReference type="ARBA" id="ARBA00023242"/>
    </source>
</evidence>
<dbReference type="SMART" id="SM00906">
    <property type="entry name" value="Fungal_trans"/>
    <property type="match status" value="1"/>
</dbReference>
<dbReference type="EMBL" id="JAQIZZ010000005">
    <property type="protein sequence ID" value="KAJ5540548.1"/>
    <property type="molecule type" value="Genomic_DNA"/>
</dbReference>
<sequence>MITPAPEVCTPQPLESHSSSAVRTSTEQRPRFSSQCWGPEGWRTGRLPMMPRFVGSSLLELMTEWLDMAFYRLKGPKAHAISPVIDQGFTCVIFVHPPKLPPAEMLQICIESYWNTVHPIFPFLNRAIVDSLYDANTSSTQNSFSSHAENSPSEALKYLVLTTGLLATPADGSSRSLVSSYISYCNSLLGHIISHRELQSVQTVLLFAMVLRCCDKVAWAWDILTMGVSMAQSIGINQTSSPQNGPSNQDTSEFQTWWCMYVFEQILALELSRPSVIWDCELSRKLASPGQVDQECGSELEFRNALISLANTLHEMQERSARAWRREEWMPQSVEQAIEDKLRTGGELQILLSEWQDSLPPAFRPGSTSALSNGPQSAFLSYYYNLGVILVTRSTILVPKDELHAMVNKFAAGKAWRQRLLSAPTMVIEAARQTIKLFIALIDSATPNFLKSMTSPLAAVYTLAVHIFQERSSLLIRSDFELMKVGIQITKEYYDRHEAAGNVDDILFDLQDYASRCLEAPTLSQSDLFPLDTNGLTMNDIPMRDTVSTFEIGSTWGPSALDWAGWDWNDLSHLFAHSE</sequence>
<reference evidence="4 5" key="1">
    <citation type="journal article" date="2023" name="IMA Fungus">
        <title>Comparative genomic study of the Penicillium genus elucidates a diverse pangenome and 15 lateral gene transfer events.</title>
        <authorList>
            <person name="Petersen C."/>
            <person name="Sorensen T."/>
            <person name="Nielsen M.R."/>
            <person name="Sondergaard T.E."/>
            <person name="Sorensen J.L."/>
            <person name="Fitzpatrick D.A."/>
            <person name="Frisvad J.C."/>
            <person name="Nielsen K.L."/>
        </authorList>
    </citation>
    <scope>NUCLEOTIDE SEQUENCE [LARGE SCALE GENOMIC DNA]</scope>
    <source>
        <strain evidence="4 5">IBT 35679</strain>
    </source>
</reference>
<dbReference type="Pfam" id="PF04082">
    <property type="entry name" value="Fungal_trans"/>
    <property type="match status" value="1"/>
</dbReference>
<feature type="compositionally biased region" description="Polar residues" evidence="2">
    <location>
        <begin position="13"/>
        <end position="33"/>
    </location>
</feature>
<dbReference type="Proteomes" id="UP001220324">
    <property type="component" value="Unassembled WGS sequence"/>
</dbReference>
<dbReference type="GO" id="GO:0003700">
    <property type="term" value="F:DNA-binding transcription factor activity"/>
    <property type="evidence" value="ECO:0007669"/>
    <property type="project" value="InterPro"/>
</dbReference>
<evidence type="ECO:0000259" key="3">
    <source>
        <dbReference type="SMART" id="SM00906"/>
    </source>
</evidence>
<dbReference type="PANTHER" id="PTHR46910:SF33">
    <property type="entry name" value="ZN(II)2CYS6 TRANSCRIPTION FACTOR (EUROFUNG)"/>
    <property type="match status" value="1"/>
</dbReference>
<dbReference type="CDD" id="cd12148">
    <property type="entry name" value="fungal_TF_MHR"/>
    <property type="match status" value="1"/>
</dbReference>
<evidence type="ECO:0000313" key="5">
    <source>
        <dbReference type="Proteomes" id="UP001220324"/>
    </source>
</evidence>
<dbReference type="GO" id="GO:0008270">
    <property type="term" value="F:zinc ion binding"/>
    <property type="evidence" value="ECO:0007669"/>
    <property type="project" value="InterPro"/>
</dbReference>
<gene>
    <name evidence="4" type="ORF">N7494_005624</name>
</gene>
<evidence type="ECO:0000313" key="4">
    <source>
        <dbReference type="EMBL" id="KAJ5540548.1"/>
    </source>
</evidence>
<keyword evidence="5" id="KW-1185">Reference proteome</keyword>
<dbReference type="AlphaFoldDB" id="A0AAD6CUP6"/>
<dbReference type="InterPro" id="IPR050987">
    <property type="entry name" value="AtrR-like"/>
</dbReference>
<organism evidence="4 5">
    <name type="scientific">Penicillium frequentans</name>
    <dbReference type="NCBI Taxonomy" id="3151616"/>
    <lineage>
        <taxon>Eukaryota</taxon>
        <taxon>Fungi</taxon>
        <taxon>Dikarya</taxon>
        <taxon>Ascomycota</taxon>
        <taxon>Pezizomycotina</taxon>
        <taxon>Eurotiomycetes</taxon>
        <taxon>Eurotiomycetidae</taxon>
        <taxon>Eurotiales</taxon>
        <taxon>Aspergillaceae</taxon>
        <taxon>Penicillium</taxon>
    </lineage>
</organism>
<feature type="domain" description="Xylanolytic transcriptional activator regulatory" evidence="3">
    <location>
        <begin position="220"/>
        <end position="293"/>
    </location>
</feature>
<dbReference type="PANTHER" id="PTHR46910">
    <property type="entry name" value="TRANSCRIPTION FACTOR PDR1"/>
    <property type="match status" value="1"/>
</dbReference>
<keyword evidence="1" id="KW-0539">Nucleus</keyword>
<evidence type="ECO:0000256" key="2">
    <source>
        <dbReference type="SAM" id="MobiDB-lite"/>
    </source>
</evidence>